<dbReference type="GO" id="GO:0009231">
    <property type="term" value="P:riboflavin biosynthetic process"/>
    <property type="evidence" value="ECO:0007669"/>
    <property type="project" value="InterPro"/>
</dbReference>
<dbReference type="GeneID" id="66682520"/>
<feature type="domain" description="Bacterial bifunctional deaminase-reductase C-terminal" evidence="1">
    <location>
        <begin position="2"/>
        <end position="178"/>
    </location>
</feature>
<gene>
    <name evidence="2" type="ORF">BAE39_17705</name>
</gene>
<evidence type="ECO:0000259" key="1">
    <source>
        <dbReference type="Pfam" id="PF01872"/>
    </source>
</evidence>
<proteinExistence type="predicted"/>
<dbReference type="OrthoDB" id="7342392at2"/>
<dbReference type="InterPro" id="IPR002734">
    <property type="entry name" value="RibDG_C"/>
</dbReference>
<dbReference type="Proteomes" id="UP000093748">
    <property type="component" value="Unassembled WGS sequence"/>
</dbReference>
<dbReference type="PANTHER" id="PTHR38011">
    <property type="entry name" value="DIHYDROFOLATE REDUCTASE FAMILY PROTEIN (AFU_ORTHOLOGUE AFUA_8G06820)"/>
    <property type="match status" value="1"/>
</dbReference>
<evidence type="ECO:0000313" key="2">
    <source>
        <dbReference type="EMBL" id="OBP74198.1"/>
    </source>
</evidence>
<dbReference type="PANTHER" id="PTHR38011:SF11">
    <property type="entry name" value="2,5-DIAMINO-6-RIBOSYLAMINO-4(3H)-PYRIMIDINONE 5'-PHOSPHATE REDUCTASE"/>
    <property type="match status" value="1"/>
</dbReference>
<accession>A0A1A5IM52</accession>
<dbReference type="Pfam" id="PF01872">
    <property type="entry name" value="RibD_C"/>
    <property type="match status" value="1"/>
</dbReference>
<dbReference type="GO" id="GO:0008703">
    <property type="term" value="F:5-amino-6-(5-phosphoribosylamino)uracil reductase activity"/>
    <property type="evidence" value="ECO:0007669"/>
    <property type="project" value="InterPro"/>
</dbReference>
<sequence>MRKLIVFNSISLDGYFTDRHGTMDWAHSQDPEWNAFVADNAKGGGMLVLGRVTYDLMIQFWPTPMAAQIAPVVAERMNAMPKVVFSRTLDTVSWNNTELVKSGPAAKLRELKQQPGNHMTILGSGNLVAQLAEENLIDEYQFVIVPIILGAGRTMFGGIGNRLNVKLARSQAFGNGNVFLRYEQQPHAG</sequence>
<organism evidence="2 3">
    <name type="scientific">Rhizobium loti</name>
    <name type="common">Mesorhizobium loti</name>
    <dbReference type="NCBI Taxonomy" id="381"/>
    <lineage>
        <taxon>Bacteria</taxon>
        <taxon>Pseudomonadati</taxon>
        <taxon>Pseudomonadota</taxon>
        <taxon>Alphaproteobacteria</taxon>
        <taxon>Hyphomicrobiales</taxon>
        <taxon>Phyllobacteriaceae</taxon>
        <taxon>Mesorhizobium</taxon>
    </lineage>
</organism>
<dbReference type="InterPro" id="IPR050765">
    <property type="entry name" value="Riboflavin_Biosynth_HTPR"/>
</dbReference>
<dbReference type="EMBL" id="LZTJ01000023">
    <property type="protein sequence ID" value="OBP74198.1"/>
    <property type="molecule type" value="Genomic_DNA"/>
</dbReference>
<dbReference type="AlphaFoldDB" id="A0A1A5IM52"/>
<dbReference type="Gene3D" id="3.40.430.10">
    <property type="entry name" value="Dihydrofolate Reductase, subunit A"/>
    <property type="match status" value="1"/>
</dbReference>
<protein>
    <recommendedName>
        <fullName evidence="1">Bacterial bifunctional deaminase-reductase C-terminal domain-containing protein</fullName>
    </recommendedName>
</protein>
<evidence type="ECO:0000313" key="3">
    <source>
        <dbReference type="Proteomes" id="UP000093748"/>
    </source>
</evidence>
<comment type="caution">
    <text evidence="2">The sequence shown here is derived from an EMBL/GenBank/DDBJ whole genome shotgun (WGS) entry which is preliminary data.</text>
</comment>
<dbReference type="SUPFAM" id="SSF53597">
    <property type="entry name" value="Dihydrofolate reductase-like"/>
    <property type="match status" value="1"/>
</dbReference>
<dbReference type="RefSeq" id="WP_032931406.1">
    <property type="nucleotide sequence ID" value="NZ_LZTH01000001.1"/>
</dbReference>
<reference evidence="3" key="1">
    <citation type="submission" date="2016-06" db="EMBL/GenBank/DDBJ databases">
        <title>NZP2037 Pacbio-Illumina hybrid assembly.</title>
        <authorList>
            <person name="Ramsay J.P."/>
        </authorList>
    </citation>
    <scope>NUCLEOTIDE SEQUENCE [LARGE SCALE GENOMIC DNA]</scope>
    <source>
        <strain evidence="3">R7ANS::ICEMlSym2042</strain>
    </source>
</reference>
<name>A0A1A5IM52_RHILI</name>
<dbReference type="InterPro" id="IPR024072">
    <property type="entry name" value="DHFR-like_dom_sf"/>
</dbReference>